<feature type="domain" description="Chromo" evidence="1">
    <location>
        <begin position="118"/>
        <end position="175"/>
    </location>
</feature>
<gene>
    <name evidence="2" type="ORF">PSTG_08676</name>
</gene>
<dbReference type="SUPFAM" id="SSF54160">
    <property type="entry name" value="Chromo domain-like"/>
    <property type="match status" value="1"/>
</dbReference>
<dbReference type="PROSITE" id="PS50013">
    <property type="entry name" value="CHROMO_2"/>
    <property type="match status" value="1"/>
</dbReference>
<dbReference type="InterPro" id="IPR016197">
    <property type="entry name" value="Chromo-like_dom_sf"/>
</dbReference>
<evidence type="ECO:0000313" key="2">
    <source>
        <dbReference type="EMBL" id="KNE98001.1"/>
    </source>
</evidence>
<protein>
    <recommendedName>
        <fullName evidence="1">Chromo domain-containing protein</fullName>
    </recommendedName>
</protein>
<evidence type="ECO:0000259" key="1">
    <source>
        <dbReference type="PROSITE" id="PS50013"/>
    </source>
</evidence>
<keyword evidence="3" id="KW-1185">Reference proteome</keyword>
<proteinExistence type="predicted"/>
<evidence type="ECO:0000313" key="3">
    <source>
        <dbReference type="Proteomes" id="UP000054564"/>
    </source>
</evidence>
<dbReference type="STRING" id="1165861.A0A0L0VFP1"/>
<dbReference type="EMBL" id="AJIL01000061">
    <property type="protein sequence ID" value="KNE98001.1"/>
    <property type="molecule type" value="Genomic_DNA"/>
</dbReference>
<sequence length="175" mass="20554">MECLVQARTRQAKYYNANKRESPVYEPGQEVLLLRQFIKTRRLNSKLDYRYLGPFKVDKMVGKNAVSLLISKEFPKLHPVFNVGLVVPYWGPNSLINRGTVEGIKENYYNDREIVDWSRLKSILDVRSLRKNKFEYLLSWSDSTIGDNTWVAEEHLPARLGQYLELFKVRIQGNR</sequence>
<dbReference type="Pfam" id="PF24626">
    <property type="entry name" value="SH3_Tf2-1"/>
    <property type="match status" value="1"/>
</dbReference>
<name>A0A0L0VFP1_9BASI</name>
<dbReference type="Gene3D" id="2.40.50.40">
    <property type="match status" value="1"/>
</dbReference>
<organism evidence="2 3">
    <name type="scientific">Puccinia striiformis f. sp. tritici PST-78</name>
    <dbReference type="NCBI Taxonomy" id="1165861"/>
    <lineage>
        <taxon>Eukaryota</taxon>
        <taxon>Fungi</taxon>
        <taxon>Dikarya</taxon>
        <taxon>Basidiomycota</taxon>
        <taxon>Pucciniomycotina</taxon>
        <taxon>Pucciniomycetes</taxon>
        <taxon>Pucciniales</taxon>
        <taxon>Pucciniaceae</taxon>
        <taxon>Puccinia</taxon>
    </lineage>
</organism>
<dbReference type="InterPro" id="IPR000953">
    <property type="entry name" value="Chromo/chromo_shadow_dom"/>
</dbReference>
<dbReference type="AlphaFoldDB" id="A0A0L0VFP1"/>
<dbReference type="InterPro" id="IPR056924">
    <property type="entry name" value="SH3_Tf2-1"/>
</dbReference>
<reference evidence="3" key="1">
    <citation type="submission" date="2014-03" db="EMBL/GenBank/DDBJ databases">
        <title>The Genome Sequence of Puccinia striiformis f. sp. tritici PST-78.</title>
        <authorList>
            <consortium name="The Broad Institute Genome Sequencing Platform"/>
            <person name="Cuomo C."/>
            <person name="Hulbert S."/>
            <person name="Chen X."/>
            <person name="Walker B."/>
            <person name="Young S.K."/>
            <person name="Zeng Q."/>
            <person name="Gargeya S."/>
            <person name="Fitzgerald M."/>
            <person name="Haas B."/>
            <person name="Abouelleil A."/>
            <person name="Alvarado L."/>
            <person name="Arachchi H.M."/>
            <person name="Berlin A.M."/>
            <person name="Chapman S.B."/>
            <person name="Goldberg J."/>
            <person name="Griggs A."/>
            <person name="Gujja S."/>
            <person name="Hansen M."/>
            <person name="Howarth C."/>
            <person name="Imamovic A."/>
            <person name="Larimer J."/>
            <person name="McCowan C."/>
            <person name="Montmayeur A."/>
            <person name="Murphy C."/>
            <person name="Neiman D."/>
            <person name="Pearson M."/>
            <person name="Priest M."/>
            <person name="Roberts A."/>
            <person name="Saif S."/>
            <person name="Shea T."/>
            <person name="Sisk P."/>
            <person name="Sykes S."/>
            <person name="Wortman J."/>
            <person name="Nusbaum C."/>
            <person name="Birren B."/>
        </authorList>
    </citation>
    <scope>NUCLEOTIDE SEQUENCE [LARGE SCALE GENOMIC DNA]</scope>
    <source>
        <strain evidence="3">race PST-78</strain>
    </source>
</reference>
<comment type="caution">
    <text evidence="2">The sequence shown here is derived from an EMBL/GenBank/DDBJ whole genome shotgun (WGS) entry which is preliminary data.</text>
</comment>
<accession>A0A0L0VFP1</accession>
<dbReference type="OrthoDB" id="2447315at2759"/>
<dbReference type="GO" id="GO:0006338">
    <property type="term" value="P:chromatin remodeling"/>
    <property type="evidence" value="ECO:0007669"/>
    <property type="project" value="UniProtKB-ARBA"/>
</dbReference>
<dbReference type="Proteomes" id="UP000054564">
    <property type="component" value="Unassembled WGS sequence"/>
</dbReference>